<comment type="caution">
    <text evidence="2">The sequence shown here is derived from an EMBL/GenBank/DDBJ whole genome shotgun (WGS) entry which is preliminary data.</text>
</comment>
<organism evidence="2 3">
    <name type="scientific">Pseudogemmobacter faecipullorum</name>
    <dbReference type="NCBI Taxonomy" id="2755041"/>
    <lineage>
        <taxon>Bacteria</taxon>
        <taxon>Pseudomonadati</taxon>
        <taxon>Pseudomonadota</taxon>
        <taxon>Alphaproteobacteria</taxon>
        <taxon>Rhodobacterales</taxon>
        <taxon>Paracoccaceae</taxon>
        <taxon>Pseudogemmobacter</taxon>
    </lineage>
</organism>
<keyword evidence="1" id="KW-0812">Transmembrane</keyword>
<dbReference type="Proteomes" id="UP001198571">
    <property type="component" value="Unassembled WGS sequence"/>
</dbReference>
<reference evidence="2 3" key="1">
    <citation type="submission" date="2020-07" db="EMBL/GenBank/DDBJ databases">
        <title>Pseudogemmobacter sp. nov., isolated from poultry manure in Taiwan.</title>
        <authorList>
            <person name="Lin S.-Y."/>
            <person name="Tang Y.-S."/>
            <person name="Young C.-C."/>
        </authorList>
    </citation>
    <scope>NUCLEOTIDE SEQUENCE [LARGE SCALE GENOMIC DNA]</scope>
    <source>
        <strain evidence="2 3">CC-YST710</strain>
    </source>
</reference>
<accession>A0ABS8CQU0</accession>
<name>A0ABS8CQU0_9RHOB</name>
<gene>
    <name evidence="2" type="ORF">H0485_17375</name>
</gene>
<keyword evidence="3" id="KW-1185">Reference proteome</keyword>
<protein>
    <recommendedName>
        <fullName evidence="4">DUF2730 family protein</fullName>
    </recommendedName>
</protein>
<evidence type="ECO:0000256" key="1">
    <source>
        <dbReference type="SAM" id="Phobius"/>
    </source>
</evidence>
<dbReference type="RefSeq" id="WP_226937218.1">
    <property type="nucleotide sequence ID" value="NZ_JACDXX010000020.1"/>
</dbReference>
<evidence type="ECO:0000313" key="2">
    <source>
        <dbReference type="EMBL" id="MCB5411767.1"/>
    </source>
</evidence>
<proteinExistence type="predicted"/>
<dbReference type="EMBL" id="JACDXX010000020">
    <property type="protein sequence ID" value="MCB5411767.1"/>
    <property type="molecule type" value="Genomic_DNA"/>
</dbReference>
<feature type="transmembrane region" description="Helical" evidence="1">
    <location>
        <begin position="12"/>
        <end position="31"/>
    </location>
</feature>
<evidence type="ECO:0008006" key="4">
    <source>
        <dbReference type="Google" id="ProtNLM"/>
    </source>
</evidence>
<keyword evidence="1" id="KW-0472">Membrane</keyword>
<keyword evidence="1" id="KW-1133">Transmembrane helix</keyword>
<sequence>MALKYDGTINAGHFLTAGAMFVSALCAVIWIQADLRKLAADQQRIEAFFATEVAAIRSDAAGREGRLRTAELTIAGQASDLRSISATLSRIERLLETK</sequence>
<evidence type="ECO:0000313" key="3">
    <source>
        <dbReference type="Proteomes" id="UP001198571"/>
    </source>
</evidence>